<name>A0A9P3GQ93_9APHY</name>
<organism evidence="1 2">
    <name type="scientific">Phanerochaete sordida</name>
    <dbReference type="NCBI Taxonomy" id="48140"/>
    <lineage>
        <taxon>Eukaryota</taxon>
        <taxon>Fungi</taxon>
        <taxon>Dikarya</taxon>
        <taxon>Basidiomycota</taxon>
        <taxon>Agaricomycotina</taxon>
        <taxon>Agaricomycetes</taxon>
        <taxon>Polyporales</taxon>
        <taxon>Phanerochaetaceae</taxon>
        <taxon>Phanerochaete</taxon>
    </lineage>
</organism>
<reference evidence="1 2" key="1">
    <citation type="submission" date="2021-08" db="EMBL/GenBank/DDBJ databases">
        <title>Draft Genome Sequence of Phanerochaete sordida strain YK-624.</title>
        <authorList>
            <person name="Mori T."/>
            <person name="Dohra H."/>
            <person name="Suzuki T."/>
            <person name="Kawagishi H."/>
            <person name="Hirai H."/>
        </authorList>
    </citation>
    <scope>NUCLEOTIDE SEQUENCE [LARGE SCALE GENOMIC DNA]</scope>
    <source>
        <strain evidence="1 2">YK-624</strain>
    </source>
</reference>
<accession>A0A9P3GQ93</accession>
<gene>
    <name evidence="1" type="ORF">PsYK624_137100</name>
</gene>
<sequence>MVQTASPVLAVYIYAHALDELGAHPFESLHIPASQGEAPRTLDSIGVASLFDLYIKDKYTECPPVFQEVLSARMEGALARSVVANFYSALINSLSEAWAAIEDLPNRIDSESPYDSVLMCEKVAGDIATILQEMRPRERELVRSWPHTVSLDATIGADRFSEWCRLFEDMSQWEFDGDGAQELREVAKDFAEYFRGRLGKLDIRFSRSTSRYT</sequence>
<evidence type="ECO:0000313" key="1">
    <source>
        <dbReference type="EMBL" id="GJE97489.1"/>
    </source>
</evidence>
<dbReference type="EMBL" id="BPQB01000072">
    <property type="protein sequence ID" value="GJE97489.1"/>
    <property type="molecule type" value="Genomic_DNA"/>
</dbReference>
<comment type="caution">
    <text evidence="1">The sequence shown here is derived from an EMBL/GenBank/DDBJ whole genome shotgun (WGS) entry which is preliminary data.</text>
</comment>
<proteinExistence type="predicted"/>
<evidence type="ECO:0000313" key="2">
    <source>
        <dbReference type="Proteomes" id="UP000703269"/>
    </source>
</evidence>
<keyword evidence="2" id="KW-1185">Reference proteome</keyword>
<dbReference type="Proteomes" id="UP000703269">
    <property type="component" value="Unassembled WGS sequence"/>
</dbReference>
<dbReference type="AlphaFoldDB" id="A0A9P3GQ93"/>
<protein>
    <submittedName>
        <fullName evidence="1">Uncharacterized protein</fullName>
    </submittedName>
</protein>